<keyword evidence="4" id="KW-1185">Reference proteome</keyword>
<dbReference type="AlphaFoldDB" id="A0AAV5ARF6"/>
<dbReference type="RefSeq" id="WP_264847475.1">
    <property type="nucleotide sequence ID" value="NZ_BPMA01000057.1"/>
</dbReference>
<organism evidence="1 3">
    <name type="scientific">Capnocytophaga catalasegens</name>
    <dbReference type="NCBI Taxonomy" id="1004260"/>
    <lineage>
        <taxon>Bacteria</taxon>
        <taxon>Pseudomonadati</taxon>
        <taxon>Bacteroidota</taxon>
        <taxon>Flavobacteriia</taxon>
        <taxon>Flavobacteriales</taxon>
        <taxon>Flavobacteriaceae</taxon>
        <taxon>Capnocytophaga</taxon>
    </lineage>
</organism>
<dbReference type="EMBL" id="BQKA01000003">
    <property type="protein sequence ID" value="GJM49129.1"/>
    <property type="molecule type" value="Genomic_DNA"/>
</dbReference>
<evidence type="ECO:0000313" key="4">
    <source>
        <dbReference type="Proteomes" id="UP001208692"/>
    </source>
</evidence>
<proteinExistence type="predicted"/>
<sequence length="181" mass="21438">MIATISKRTPKPVWEFGTRIDTLRSGLGDHSIEILFKQNDELYIFHSIRDIYYDYKIEKIKGNKDFLDKNFPIDVHSMYPISEKMPFSSVFTKKSLFRDDYWSGILYSKIPLGKDTLYIATESYLDDNKIQAAYTKHSDDVEQIESFANITLYSNKNINYKLLRIKDNFFIVKNRELRFTI</sequence>
<gene>
    <name evidence="1" type="ORF">RCZ15_01050</name>
    <name evidence="2" type="ORF">RCZ16_20030</name>
</gene>
<evidence type="ECO:0000313" key="1">
    <source>
        <dbReference type="EMBL" id="GJM49129.1"/>
    </source>
</evidence>
<evidence type="ECO:0000313" key="2">
    <source>
        <dbReference type="EMBL" id="GJM53687.1"/>
    </source>
</evidence>
<dbReference type="Proteomes" id="UP001207736">
    <property type="component" value="Unassembled WGS sequence"/>
</dbReference>
<evidence type="ECO:0000313" key="3">
    <source>
        <dbReference type="Proteomes" id="UP001207736"/>
    </source>
</evidence>
<dbReference type="EMBL" id="BQKB01000045">
    <property type="protein sequence ID" value="GJM53687.1"/>
    <property type="molecule type" value="Genomic_DNA"/>
</dbReference>
<name>A0AAV5ARF6_9FLAO</name>
<reference evidence="1 4" key="1">
    <citation type="submission" date="2021-11" db="EMBL/GenBank/DDBJ databases">
        <title>Draft genome sequence of Capnocytophaga sp. strain KC07075 isolated from cat oral cavity.</title>
        <authorList>
            <person name="Suzuki M."/>
            <person name="Imaoka K."/>
            <person name="Kimura M."/>
            <person name="Morikawa S."/>
            <person name="Maeda K."/>
        </authorList>
    </citation>
    <scope>NUCLEOTIDE SEQUENCE</scope>
    <source>
        <strain evidence="1">KC07075</strain>
        <strain evidence="2 4">KC07079</strain>
    </source>
</reference>
<accession>A0AAV5ARF6</accession>
<dbReference type="Proteomes" id="UP001208692">
    <property type="component" value="Unassembled WGS sequence"/>
</dbReference>
<protein>
    <submittedName>
        <fullName evidence="1">Uncharacterized protein</fullName>
    </submittedName>
</protein>
<comment type="caution">
    <text evidence="1">The sequence shown here is derived from an EMBL/GenBank/DDBJ whole genome shotgun (WGS) entry which is preliminary data.</text>
</comment>